<evidence type="ECO:0000256" key="1">
    <source>
        <dbReference type="SAM" id="MobiDB-lite"/>
    </source>
</evidence>
<dbReference type="OrthoDB" id="5945798at2759"/>
<dbReference type="SMART" id="SM00317">
    <property type="entry name" value="SET"/>
    <property type="match status" value="1"/>
</dbReference>
<sequence length="430" mass="47464">MDCLLSENPGSTSEDDRGVDEADSSELAPRSASDAFEAGDAERAVDDDFAFNDLVYVTIPSDPPPGAKLADDRDGWTQCLLRHPALATILSTPGFPRRPHYPPDVCFCIGPSKHGLGMFATRDLSMGDHILTERPLTVTPTTIPMPKFARCLEGLTDEQRRQAILDRWEKAFLLPCFNRLDSAAQADFLDLANSHAEDGSGPILGVIRTNGFEVAGVVDPGPDGEYAAVCRIMCRINHSCSPSADRLFDIASFSFQLRATRDVKQGEEIFVSYCNVLETAADRQEYLASYGIKCTCNSCLPDTTASDQRRLDLRRSIDAIDNDYDTWLADPLLADDYTIKISLRWISVIQQEALEASDAYRHHLHAIVKAYVALGDAENAVKYGRLLGLWALGQSGKEDMLRKMENPGYHRGRPDWGIRVCAEDEGLGEI</sequence>
<evidence type="ECO:0000313" key="3">
    <source>
        <dbReference type="EMBL" id="GLB39181.1"/>
    </source>
</evidence>
<evidence type="ECO:0000313" key="4">
    <source>
        <dbReference type="Proteomes" id="UP001063166"/>
    </source>
</evidence>
<dbReference type="Gene3D" id="2.170.270.10">
    <property type="entry name" value="SET domain"/>
    <property type="match status" value="1"/>
</dbReference>
<dbReference type="CDD" id="cd20071">
    <property type="entry name" value="SET_SMYD"/>
    <property type="match status" value="1"/>
</dbReference>
<dbReference type="EMBL" id="BRPK01000006">
    <property type="protein sequence ID" value="GLB39181.1"/>
    <property type="molecule type" value="Genomic_DNA"/>
</dbReference>
<dbReference type="AlphaFoldDB" id="A0A9P3PPU1"/>
<gene>
    <name evidence="3" type="ORF">LshimejAT787_0603430</name>
</gene>
<dbReference type="InterPro" id="IPR001214">
    <property type="entry name" value="SET_dom"/>
</dbReference>
<evidence type="ECO:0000259" key="2">
    <source>
        <dbReference type="PROSITE" id="PS50280"/>
    </source>
</evidence>
<protein>
    <recommendedName>
        <fullName evidence="2">SET domain-containing protein</fullName>
    </recommendedName>
</protein>
<comment type="caution">
    <text evidence="3">The sequence shown here is derived from an EMBL/GenBank/DDBJ whole genome shotgun (WGS) entry which is preliminary data.</text>
</comment>
<dbReference type="PANTHER" id="PTHR47332">
    <property type="entry name" value="SET DOMAIN-CONTAINING PROTEIN 5"/>
    <property type="match status" value="1"/>
</dbReference>
<dbReference type="InterPro" id="IPR046341">
    <property type="entry name" value="SET_dom_sf"/>
</dbReference>
<dbReference type="PANTHER" id="PTHR47332:SF2">
    <property type="entry name" value="SET-6"/>
    <property type="match status" value="1"/>
</dbReference>
<dbReference type="InterPro" id="IPR053185">
    <property type="entry name" value="SET_domain_protein"/>
</dbReference>
<dbReference type="SUPFAM" id="SSF82199">
    <property type="entry name" value="SET domain"/>
    <property type="match status" value="1"/>
</dbReference>
<feature type="region of interest" description="Disordered" evidence="1">
    <location>
        <begin position="1"/>
        <end position="40"/>
    </location>
</feature>
<dbReference type="PROSITE" id="PS50280">
    <property type="entry name" value="SET"/>
    <property type="match status" value="1"/>
</dbReference>
<organism evidence="3 4">
    <name type="scientific">Lyophyllum shimeji</name>
    <name type="common">Hon-shimeji</name>
    <name type="synonym">Tricholoma shimeji</name>
    <dbReference type="NCBI Taxonomy" id="47721"/>
    <lineage>
        <taxon>Eukaryota</taxon>
        <taxon>Fungi</taxon>
        <taxon>Dikarya</taxon>
        <taxon>Basidiomycota</taxon>
        <taxon>Agaricomycotina</taxon>
        <taxon>Agaricomycetes</taxon>
        <taxon>Agaricomycetidae</taxon>
        <taxon>Agaricales</taxon>
        <taxon>Tricholomatineae</taxon>
        <taxon>Lyophyllaceae</taxon>
        <taxon>Lyophyllum</taxon>
    </lineage>
</organism>
<dbReference type="Pfam" id="PF00856">
    <property type="entry name" value="SET"/>
    <property type="match status" value="1"/>
</dbReference>
<feature type="domain" description="SET" evidence="2">
    <location>
        <begin position="103"/>
        <end position="274"/>
    </location>
</feature>
<proteinExistence type="predicted"/>
<reference evidence="3" key="1">
    <citation type="submission" date="2022-07" db="EMBL/GenBank/DDBJ databases">
        <title>The genome of Lyophyllum shimeji provides insight into the initial evolution of ectomycorrhizal fungal genome.</title>
        <authorList>
            <person name="Kobayashi Y."/>
            <person name="Shibata T."/>
            <person name="Hirakawa H."/>
            <person name="Shigenobu S."/>
            <person name="Nishiyama T."/>
            <person name="Yamada A."/>
            <person name="Hasebe M."/>
            <person name="Kawaguchi M."/>
        </authorList>
    </citation>
    <scope>NUCLEOTIDE SEQUENCE</scope>
    <source>
        <strain evidence="3">AT787</strain>
    </source>
</reference>
<dbReference type="Proteomes" id="UP001063166">
    <property type="component" value="Unassembled WGS sequence"/>
</dbReference>
<keyword evidence="4" id="KW-1185">Reference proteome</keyword>
<accession>A0A9P3PPU1</accession>
<name>A0A9P3PPU1_LYOSH</name>